<comment type="caution">
    <text evidence="2">The sequence shown here is derived from an EMBL/GenBank/DDBJ whole genome shotgun (WGS) entry which is preliminary data.</text>
</comment>
<reference evidence="2 3" key="1">
    <citation type="submission" date="2015-01" db="EMBL/GenBank/DDBJ databases">
        <title>Genome sequence of the beneficial rhizobacterium Pseudomonas fluorescens 2-79.</title>
        <authorList>
            <person name="Thuermer A."/>
            <person name="Daniel R."/>
        </authorList>
    </citation>
    <scope>NUCLEOTIDE SEQUENCE [LARGE SCALE GENOMIC DNA]</scope>
    <source>
        <strain evidence="2 3">2-79</strain>
    </source>
</reference>
<dbReference type="SUPFAM" id="SSF51735">
    <property type="entry name" value="NAD(P)-binding Rossmann-fold domains"/>
    <property type="match status" value="1"/>
</dbReference>
<evidence type="ECO:0000313" key="3">
    <source>
        <dbReference type="Proteomes" id="UP000032210"/>
    </source>
</evidence>
<accession>A0A0D0TIM3</accession>
<dbReference type="PANTHER" id="PTHR43781:SF1">
    <property type="entry name" value="SACCHAROPINE DEHYDROGENASE"/>
    <property type="match status" value="1"/>
</dbReference>
<dbReference type="Pfam" id="PF03435">
    <property type="entry name" value="Sacchrp_dh_NADP"/>
    <property type="match status" value="1"/>
</dbReference>
<evidence type="ECO:0000259" key="1">
    <source>
        <dbReference type="Pfam" id="PF03435"/>
    </source>
</evidence>
<proteinExistence type="predicted"/>
<sequence>MLIGVLGASGDVGLASAQALLTLGVTELRLGGRDAVKGAHCVQVLQQQWRQARLQWVAADFTDAKALAAFARGCDVLLNCAGPSWRVGARAAHAALQADAHYVDAAGHMHLDPGQWRGRCAVLDAGLQPGLTGLLPRWLAEQAFTQVRSLTSYFGLRDHFTAVAADDFLHGAVDGSSEPLAAWRNGRCSRALRRQRQMSVPCFPGQVHLLPYLNLEGERLAMDLNLEVGQWFNVITDGYVLKALDQAHGLPRADAVQRLCEASRLDLSGQAPFVTLLLQLDGVYHEQTLTRSLVLSGAGNAALTGAMAAATVISVVEGEIRSGCHAAAEALPPAASLERLLRTSAIRALNLLHSPLDQLHAAEEGCL</sequence>
<dbReference type="EMBL" id="JXCQ01000043">
    <property type="protein sequence ID" value="KIR20590.1"/>
    <property type="molecule type" value="Genomic_DNA"/>
</dbReference>
<dbReference type="PATRIC" id="fig|294.125.peg.4092"/>
<dbReference type="Gene3D" id="3.40.50.720">
    <property type="entry name" value="NAD(P)-binding Rossmann-like Domain"/>
    <property type="match status" value="1"/>
</dbReference>
<dbReference type="RefSeq" id="WP_043050259.1">
    <property type="nucleotide sequence ID" value="NZ_JXCQ01000043.1"/>
</dbReference>
<feature type="domain" description="Saccharopine dehydrogenase NADP binding" evidence="1">
    <location>
        <begin position="3"/>
        <end position="106"/>
    </location>
</feature>
<gene>
    <name evidence="2" type="ORF">PFLU3_39860</name>
</gene>
<dbReference type="InterPro" id="IPR036291">
    <property type="entry name" value="NAD(P)-bd_dom_sf"/>
</dbReference>
<organism evidence="2 3">
    <name type="scientific">Pseudomonas fluorescens</name>
    <dbReference type="NCBI Taxonomy" id="294"/>
    <lineage>
        <taxon>Bacteria</taxon>
        <taxon>Pseudomonadati</taxon>
        <taxon>Pseudomonadota</taxon>
        <taxon>Gammaproteobacteria</taxon>
        <taxon>Pseudomonadales</taxon>
        <taxon>Pseudomonadaceae</taxon>
        <taxon>Pseudomonas</taxon>
    </lineage>
</organism>
<protein>
    <submittedName>
        <fullName evidence="2">Saccharopine dehydrogenase</fullName>
    </submittedName>
</protein>
<dbReference type="PANTHER" id="PTHR43781">
    <property type="entry name" value="SACCHAROPINE DEHYDROGENASE"/>
    <property type="match status" value="1"/>
</dbReference>
<name>A0A0D0TIM3_PSEFL</name>
<dbReference type="Proteomes" id="UP000032210">
    <property type="component" value="Unassembled WGS sequence"/>
</dbReference>
<evidence type="ECO:0000313" key="2">
    <source>
        <dbReference type="EMBL" id="KIR20590.1"/>
    </source>
</evidence>
<dbReference type="InterPro" id="IPR005097">
    <property type="entry name" value="Sacchrp_dh_NADP-bd"/>
</dbReference>
<dbReference type="AlphaFoldDB" id="A0A0D0TIM3"/>